<feature type="non-terminal residue" evidence="2">
    <location>
        <position position="95"/>
    </location>
</feature>
<proteinExistence type="predicted"/>
<organism evidence="2 3">
    <name type="scientific">Lentihominibacter faecis</name>
    <dbReference type="NCBI Taxonomy" id="2764712"/>
    <lineage>
        <taxon>Bacteria</taxon>
        <taxon>Bacillati</taxon>
        <taxon>Bacillota</taxon>
        <taxon>Clostridia</taxon>
        <taxon>Peptostreptococcales</taxon>
        <taxon>Anaerovoracaceae</taxon>
        <taxon>Lentihominibacter</taxon>
    </lineage>
</organism>
<feature type="signal peptide" evidence="1">
    <location>
        <begin position="1"/>
        <end position="26"/>
    </location>
</feature>
<gene>
    <name evidence="2" type="ORF">H8876_00940</name>
</gene>
<evidence type="ECO:0000256" key="1">
    <source>
        <dbReference type="SAM" id="SignalP"/>
    </source>
</evidence>
<dbReference type="AlphaFoldDB" id="A0A923N9H5"/>
<dbReference type="EMBL" id="JACRWC010000016">
    <property type="protein sequence ID" value="MBC5998588.1"/>
    <property type="molecule type" value="Genomic_DNA"/>
</dbReference>
<feature type="chain" id="PRO_5039680087" evidence="1">
    <location>
        <begin position="27"/>
        <end position="95"/>
    </location>
</feature>
<sequence length="95" mass="10815">MKKKKARFVFASLLIVSILCSMCLTALSEQPLLPLSRKVSDPEKPLKWVEFNVPYEPLKQAMDIDVDSYQDRIHVSWIDLLAYLGACLLYTSPSP</sequence>
<comment type="caution">
    <text evidence="2">The sequence shown here is derived from an EMBL/GenBank/DDBJ whole genome shotgun (WGS) entry which is preliminary data.</text>
</comment>
<dbReference type="Proteomes" id="UP000644115">
    <property type="component" value="Unassembled WGS sequence"/>
</dbReference>
<protein>
    <submittedName>
        <fullName evidence="2">Uncharacterized protein</fullName>
    </submittedName>
</protein>
<evidence type="ECO:0000313" key="2">
    <source>
        <dbReference type="EMBL" id="MBC5998588.1"/>
    </source>
</evidence>
<evidence type="ECO:0000313" key="3">
    <source>
        <dbReference type="Proteomes" id="UP000644115"/>
    </source>
</evidence>
<keyword evidence="1" id="KW-0732">Signal</keyword>
<name>A0A923N9H5_9FIRM</name>
<keyword evidence="3" id="KW-1185">Reference proteome</keyword>
<reference evidence="2" key="1">
    <citation type="submission" date="2020-08" db="EMBL/GenBank/DDBJ databases">
        <authorList>
            <person name="Liu C."/>
            <person name="Sun Q."/>
        </authorList>
    </citation>
    <scope>NUCLEOTIDE SEQUENCE</scope>
    <source>
        <strain evidence="2">BX16</strain>
    </source>
</reference>
<accession>A0A923N9H5</accession>